<dbReference type="CDD" id="cd00959">
    <property type="entry name" value="DeoC"/>
    <property type="match status" value="1"/>
</dbReference>
<evidence type="ECO:0000256" key="5">
    <source>
        <dbReference type="ARBA" id="ARBA00048791"/>
    </source>
</evidence>
<dbReference type="AlphaFoldDB" id="A0A2P8D0A3"/>
<comment type="catalytic activity">
    <reaction evidence="5 7">
        <text>2-deoxy-D-ribose 5-phosphate = D-glyceraldehyde 3-phosphate + acetaldehyde</text>
        <dbReference type="Rhea" id="RHEA:12821"/>
        <dbReference type="ChEBI" id="CHEBI:15343"/>
        <dbReference type="ChEBI" id="CHEBI:59776"/>
        <dbReference type="ChEBI" id="CHEBI:62877"/>
        <dbReference type="EC" id="4.1.2.4"/>
    </reaction>
</comment>
<comment type="subcellular location">
    <subcellularLocation>
        <location evidence="7">Cytoplasm</location>
    </subcellularLocation>
</comment>
<keyword evidence="2 7" id="KW-0963">Cytoplasm</keyword>
<accession>A0A2P8D0A3</accession>
<dbReference type="GO" id="GO:0016052">
    <property type="term" value="P:carbohydrate catabolic process"/>
    <property type="evidence" value="ECO:0007669"/>
    <property type="project" value="TreeGrafter"/>
</dbReference>
<comment type="pathway">
    <text evidence="7">Carbohydrate degradation; 2-deoxy-D-ribose 1-phosphate degradation; D-glyceraldehyde 3-phosphate and acetaldehyde from 2-deoxy-alpha-D-ribose 1-phosphate: step 2/2.</text>
</comment>
<dbReference type="HAMAP" id="MF_00114">
    <property type="entry name" value="DeoC_type1"/>
    <property type="match status" value="1"/>
</dbReference>
<sequence length="218" mass="23436">MNIASYIDHTVLKPTTRNEDVDQLCSEAVTYNFAAVCVPPPYISRAKAATRQSSVKTATVIGFPFGYSGIEAKVAEIKQAITDGADELDIVINLCALKNGDWDYLAREIVTCLQPIRLHRKVVKVIIESGILTDEEIVSACVLYAKHKVDFVKTSTGYAEHGASVHAVRLMRSNLPASIEIKASGGIRTFAFAEELVLAGATRIGASASIAIAGRQPS</sequence>
<dbReference type="EC" id="4.1.2.4" evidence="7"/>
<dbReference type="NCBIfam" id="TIGR00126">
    <property type="entry name" value="deoC"/>
    <property type="match status" value="1"/>
</dbReference>
<evidence type="ECO:0000256" key="2">
    <source>
        <dbReference type="ARBA" id="ARBA00022490"/>
    </source>
</evidence>
<dbReference type="GO" id="GO:0006018">
    <property type="term" value="P:2-deoxyribose 1-phosphate catabolic process"/>
    <property type="evidence" value="ECO:0007669"/>
    <property type="project" value="UniProtKB-UniRule"/>
</dbReference>
<feature type="active site" description="Schiff-base intermediate with acetaldehyde" evidence="7">
    <location>
        <position position="153"/>
    </location>
</feature>
<evidence type="ECO:0000256" key="4">
    <source>
        <dbReference type="ARBA" id="ARBA00023270"/>
    </source>
</evidence>
<dbReference type="PANTHER" id="PTHR10889">
    <property type="entry name" value="DEOXYRIBOSE-PHOSPHATE ALDOLASE"/>
    <property type="match status" value="1"/>
</dbReference>
<evidence type="ECO:0000256" key="6">
    <source>
        <dbReference type="ARBA" id="ARBA00056337"/>
    </source>
</evidence>
<dbReference type="InterPro" id="IPR013785">
    <property type="entry name" value="Aldolase_TIM"/>
</dbReference>
<dbReference type="GO" id="GO:0005737">
    <property type="term" value="C:cytoplasm"/>
    <property type="evidence" value="ECO:0007669"/>
    <property type="project" value="UniProtKB-SubCell"/>
</dbReference>
<dbReference type="RefSeq" id="WP_106523932.1">
    <property type="nucleotide sequence ID" value="NZ_PYGD01000007.1"/>
</dbReference>
<evidence type="ECO:0000256" key="3">
    <source>
        <dbReference type="ARBA" id="ARBA00023239"/>
    </source>
</evidence>
<dbReference type="InterPro" id="IPR011343">
    <property type="entry name" value="DeoC"/>
</dbReference>
<dbReference type="OrthoDB" id="9778711at2"/>
<dbReference type="GO" id="GO:0009264">
    <property type="term" value="P:deoxyribonucleotide catabolic process"/>
    <property type="evidence" value="ECO:0007669"/>
    <property type="project" value="UniProtKB-UniRule"/>
</dbReference>
<dbReference type="Pfam" id="PF01791">
    <property type="entry name" value="DeoC"/>
    <property type="match status" value="1"/>
</dbReference>
<evidence type="ECO:0000256" key="1">
    <source>
        <dbReference type="ARBA" id="ARBA00010936"/>
    </source>
</evidence>
<dbReference type="PIRSF" id="PIRSF001357">
    <property type="entry name" value="DeoC"/>
    <property type="match status" value="1"/>
</dbReference>
<feature type="active site" description="Proton donor/acceptor" evidence="7">
    <location>
        <position position="89"/>
    </location>
</feature>
<name>A0A2P8D0A3_9BACT</name>
<comment type="caution">
    <text evidence="8">The sequence shown here is derived from an EMBL/GenBank/DDBJ whole genome shotgun (WGS) entry which is preliminary data.</text>
</comment>
<dbReference type="EMBL" id="PYGD01000007">
    <property type="protein sequence ID" value="PSK90648.1"/>
    <property type="molecule type" value="Genomic_DNA"/>
</dbReference>
<dbReference type="InterPro" id="IPR028581">
    <property type="entry name" value="DeoC_typeI"/>
</dbReference>
<dbReference type="SUPFAM" id="SSF51569">
    <property type="entry name" value="Aldolase"/>
    <property type="match status" value="1"/>
</dbReference>
<comment type="similarity">
    <text evidence="1 7">Belongs to the DeoC/FbaB aldolase family. DeoC type 1 subfamily.</text>
</comment>
<dbReference type="GO" id="GO:0004139">
    <property type="term" value="F:deoxyribose-phosphate aldolase activity"/>
    <property type="evidence" value="ECO:0007669"/>
    <property type="project" value="UniProtKB-UniRule"/>
</dbReference>
<dbReference type="Gene3D" id="3.20.20.70">
    <property type="entry name" value="Aldolase class I"/>
    <property type="match status" value="1"/>
</dbReference>
<protein>
    <recommendedName>
        <fullName evidence="7">Deoxyribose-phosphate aldolase</fullName>
        <shortName evidence="7">DERA</shortName>
        <ecNumber evidence="7">4.1.2.4</ecNumber>
    </recommendedName>
    <alternativeName>
        <fullName evidence="7">2-deoxy-D-ribose 5-phosphate aldolase</fullName>
    </alternativeName>
    <alternativeName>
        <fullName evidence="7">Phosphodeoxyriboaldolase</fullName>
        <shortName evidence="7">Deoxyriboaldolase</shortName>
    </alternativeName>
</protein>
<keyword evidence="9" id="KW-1185">Reference proteome</keyword>
<gene>
    <name evidence="7" type="primary">deoC</name>
    <name evidence="8" type="ORF">B0I18_10758</name>
</gene>
<dbReference type="Proteomes" id="UP000240572">
    <property type="component" value="Unassembled WGS sequence"/>
</dbReference>
<comment type="function">
    <text evidence="6 7">Catalyzes a reversible aldol reaction between acetaldehyde and D-glyceraldehyde 3-phosphate to generate 2-deoxy-D-ribose 5-phosphate.</text>
</comment>
<organism evidence="8 9">
    <name type="scientific">Taibaiella chishuiensis</name>
    <dbReference type="NCBI Taxonomy" id="1434707"/>
    <lineage>
        <taxon>Bacteria</taxon>
        <taxon>Pseudomonadati</taxon>
        <taxon>Bacteroidota</taxon>
        <taxon>Chitinophagia</taxon>
        <taxon>Chitinophagales</taxon>
        <taxon>Chitinophagaceae</taxon>
        <taxon>Taibaiella</taxon>
    </lineage>
</organism>
<keyword evidence="3 7" id="KW-0456">Lyase</keyword>
<evidence type="ECO:0000313" key="8">
    <source>
        <dbReference type="EMBL" id="PSK90648.1"/>
    </source>
</evidence>
<proteinExistence type="inferred from homology"/>
<dbReference type="PANTHER" id="PTHR10889:SF1">
    <property type="entry name" value="DEOXYRIBOSE-PHOSPHATE ALDOLASE"/>
    <property type="match status" value="1"/>
</dbReference>
<evidence type="ECO:0000256" key="7">
    <source>
        <dbReference type="HAMAP-Rule" id="MF_00114"/>
    </source>
</evidence>
<feature type="active site" description="Proton donor/acceptor" evidence="7">
    <location>
        <position position="182"/>
    </location>
</feature>
<evidence type="ECO:0000313" key="9">
    <source>
        <dbReference type="Proteomes" id="UP000240572"/>
    </source>
</evidence>
<dbReference type="SMART" id="SM01133">
    <property type="entry name" value="DeoC"/>
    <property type="match status" value="1"/>
</dbReference>
<dbReference type="FunFam" id="3.20.20.70:FF:000044">
    <property type="entry name" value="Deoxyribose-phosphate aldolase"/>
    <property type="match status" value="1"/>
</dbReference>
<dbReference type="InterPro" id="IPR002915">
    <property type="entry name" value="DeoC/FbaB/LacD_aldolase"/>
</dbReference>
<dbReference type="UniPathway" id="UPA00002">
    <property type="reaction ID" value="UER00468"/>
</dbReference>
<reference evidence="8 9" key="1">
    <citation type="submission" date="2018-03" db="EMBL/GenBank/DDBJ databases">
        <title>Genomic Encyclopedia of Type Strains, Phase III (KMG-III): the genomes of soil and plant-associated and newly described type strains.</title>
        <authorList>
            <person name="Whitman W."/>
        </authorList>
    </citation>
    <scope>NUCLEOTIDE SEQUENCE [LARGE SCALE GENOMIC DNA]</scope>
    <source>
        <strain evidence="8 9">CGMCC 1.12700</strain>
    </source>
</reference>
<keyword evidence="4 7" id="KW-0704">Schiff base</keyword>